<evidence type="ECO:0000259" key="17">
    <source>
        <dbReference type="PROSITE" id="PS50011"/>
    </source>
</evidence>
<dbReference type="InterPro" id="IPR016250">
    <property type="entry name" value="Tyr-prot_kinase_Fes/Fps"/>
</dbReference>
<evidence type="ECO:0000256" key="15">
    <source>
        <dbReference type="SAM" id="Coils"/>
    </source>
</evidence>
<dbReference type="Gene3D" id="3.30.200.20">
    <property type="entry name" value="Phosphorylase Kinase, domain 1"/>
    <property type="match status" value="1"/>
</dbReference>
<dbReference type="PANTHER" id="PTHR24418">
    <property type="entry name" value="TYROSINE-PROTEIN KINASE"/>
    <property type="match status" value="1"/>
</dbReference>
<dbReference type="InterPro" id="IPR035849">
    <property type="entry name" value="Fes/Fps/Fer_SH2"/>
</dbReference>
<dbReference type="InterPro" id="IPR008266">
    <property type="entry name" value="Tyr_kinase_AS"/>
</dbReference>
<dbReference type="EMBL" id="BEZZ01000703">
    <property type="protein sequence ID" value="GCC35445.1"/>
    <property type="molecule type" value="Genomic_DNA"/>
</dbReference>
<dbReference type="PROSITE" id="PS50011">
    <property type="entry name" value="PROTEIN_KINASE_DOM"/>
    <property type="match status" value="1"/>
</dbReference>
<feature type="domain" description="SH2" evidence="16">
    <location>
        <begin position="333"/>
        <end position="423"/>
    </location>
</feature>
<evidence type="ECO:0000256" key="8">
    <source>
        <dbReference type="ARBA" id="ARBA00023137"/>
    </source>
</evidence>
<dbReference type="SUPFAM" id="SSF56112">
    <property type="entry name" value="Protein kinase-like (PK-like)"/>
    <property type="match status" value="1"/>
</dbReference>
<feature type="non-terminal residue" evidence="19">
    <location>
        <position position="1"/>
    </location>
</feature>
<dbReference type="InterPro" id="IPR050198">
    <property type="entry name" value="Non-receptor_tyrosine_kinases"/>
</dbReference>
<dbReference type="InterPro" id="IPR036860">
    <property type="entry name" value="SH2_dom_sf"/>
</dbReference>
<keyword evidence="20" id="KW-1185">Reference proteome</keyword>
<feature type="binding site" evidence="11 14">
    <location>
        <position position="464"/>
    </location>
    <ligand>
        <name>ATP</name>
        <dbReference type="ChEBI" id="CHEBI:30616"/>
    </ligand>
</feature>
<keyword evidence="3" id="KW-0808">Transferase</keyword>
<protein>
    <recommendedName>
        <fullName evidence="1">non-specific protein-tyrosine kinase</fullName>
        <ecNumber evidence="1">2.7.10.2</ecNumber>
    </recommendedName>
</protein>
<dbReference type="Pfam" id="PF00017">
    <property type="entry name" value="SH2"/>
    <property type="match status" value="1"/>
</dbReference>
<evidence type="ECO:0000256" key="11">
    <source>
        <dbReference type="PIRSR" id="PIRSR000632-2"/>
    </source>
</evidence>
<keyword evidence="8" id="KW-0829">Tyrosine-protein kinase</keyword>
<dbReference type="AlphaFoldDB" id="A0A401SYH7"/>
<evidence type="ECO:0000259" key="16">
    <source>
        <dbReference type="PROSITE" id="PS50001"/>
    </source>
</evidence>
<dbReference type="InterPro" id="IPR000980">
    <property type="entry name" value="SH2"/>
</dbReference>
<evidence type="ECO:0000256" key="10">
    <source>
        <dbReference type="PIRSR" id="PIRSR000632-1"/>
    </source>
</evidence>
<dbReference type="SMART" id="SM00252">
    <property type="entry name" value="SH2"/>
    <property type="match status" value="1"/>
</dbReference>
<accession>A0A401SYH7</accession>
<evidence type="ECO:0000256" key="1">
    <source>
        <dbReference type="ARBA" id="ARBA00011903"/>
    </source>
</evidence>
<dbReference type="FunFam" id="1.10.510.10:FF:000299">
    <property type="entry name" value="Tyrosine-protein kinase"/>
    <property type="match status" value="1"/>
</dbReference>
<dbReference type="PROSITE" id="PS50001">
    <property type="entry name" value="SH2"/>
    <property type="match status" value="1"/>
</dbReference>
<keyword evidence="12" id="KW-0727">SH2 domain</keyword>
<keyword evidence="6 11" id="KW-0067">ATP-binding</keyword>
<feature type="domain" description="F-BAR" evidence="18">
    <location>
        <begin position="1"/>
        <end position="132"/>
    </location>
</feature>
<comment type="caution">
    <text evidence="19">The sequence shown here is derived from an EMBL/GenBank/DDBJ whole genome shotgun (WGS) entry which is preliminary data.</text>
</comment>
<name>A0A401SYH7_CHIPU</name>
<dbReference type="InterPro" id="IPR011009">
    <property type="entry name" value="Kinase-like_dom_sf"/>
</dbReference>
<dbReference type="EC" id="2.7.10.2" evidence="1"/>
<dbReference type="OrthoDB" id="546826at2759"/>
<dbReference type="Gene3D" id="1.10.287.160">
    <property type="entry name" value="HR1 repeat"/>
    <property type="match status" value="1"/>
</dbReference>
<feature type="active site" description="Proton acceptor" evidence="10">
    <location>
        <position position="534"/>
    </location>
</feature>
<dbReference type="Gene3D" id="3.30.505.10">
    <property type="entry name" value="SH2 domain"/>
    <property type="match status" value="1"/>
</dbReference>
<evidence type="ECO:0000256" key="3">
    <source>
        <dbReference type="ARBA" id="ARBA00022679"/>
    </source>
</evidence>
<dbReference type="Pfam" id="PF07714">
    <property type="entry name" value="PK_Tyr_Ser-Thr"/>
    <property type="match status" value="2"/>
</dbReference>
<dbReference type="FunFam" id="3.30.505.10:FF:000020">
    <property type="entry name" value="Tyrosine-protein kinase"/>
    <property type="match status" value="1"/>
</dbReference>
<dbReference type="SUPFAM" id="SSF55550">
    <property type="entry name" value="SH2 domain"/>
    <property type="match status" value="1"/>
</dbReference>
<feature type="binding site" evidence="11">
    <location>
        <begin position="442"/>
        <end position="450"/>
    </location>
    <ligand>
        <name>ATP</name>
        <dbReference type="ChEBI" id="CHEBI:30616"/>
    </ligand>
</feature>
<dbReference type="InterPro" id="IPR027267">
    <property type="entry name" value="AH/BAR_dom_sf"/>
</dbReference>
<dbReference type="Gene3D" id="1.20.1270.60">
    <property type="entry name" value="Arfaptin homology (AH) domain/BAR domain"/>
    <property type="match status" value="1"/>
</dbReference>
<comment type="catalytic activity">
    <reaction evidence="9">
        <text>L-tyrosyl-[protein] + ATP = O-phospho-L-tyrosyl-[protein] + ADP + H(+)</text>
        <dbReference type="Rhea" id="RHEA:10596"/>
        <dbReference type="Rhea" id="RHEA-COMP:10136"/>
        <dbReference type="Rhea" id="RHEA-COMP:20101"/>
        <dbReference type="ChEBI" id="CHEBI:15378"/>
        <dbReference type="ChEBI" id="CHEBI:30616"/>
        <dbReference type="ChEBI" id="CHEBI:46858"/>
        <dbReference type="ChEBI" id="CHEBI:61978"/>
        <dbReference type="ChEBI" id="CHEBI:456216"/>
        <dbReference type="EC" id="2.7.10.2"/>
    </reaction>
</comment>
<dbReference type="OMA" id="QEHYHES"/>
<sequence length="672" mass="76871">VTKTELEKLKSAYRQLAKEACIAKEKYKEALSKGKETEKAKDRFDKATMKLHNLHNQYVLAVKGAQLHQEQYYDKALPLLLDSLQKMQEEMILALKGILEEYVKITSLVTEDIINIHKDVLNSIEQINPSSEYNHFIENNRSQPIKEASIEFDVLLLEDMENLQVNEILWNSLTAESLQTMLKATTEDLVQTQQTITSKEEIMVELEKKIEETAMTYEKKSDIVLLLSQKQALEELRQSVQQMKCSEAKLSAQKDLLDQKVKENDGKEPPPVLAYEDDARSITSMDKGKDKVSKFDSIRHSIAGMIRSPKNYLSSSFFDVMPTSEKPLAEQDWYHGAIPRIEAQELLKQQGDFLVRESHGKPGEYVLSVYSDGQRRHFIIQYADNQYRFEGTGFPTIPQLMEHHYSTKQVITKKSGVVLLNPVVKDKKWVLNHEDVTLGELLGKGNFGEVFKGTLKDKTPVAVKTCKEDLPQELKIKFLSEARLKLPPLHTGGDFLSFLRKKKDELKMKQLVKMSLDAAAGMAYLEGKNCIHRDLAARNCLVGDNNVLKISDFGMSRQEDDGIYSSSGLKQIPIKWTAPEALNYGRYSSESDVWSYGILLWETFSLGVCPYPGMTNQQAREQVEKGYRMSSPQKCPEEIYAIMLRCWEYKPENRPNFSDVHKELLCIKKKIT</sequence>
<dbReference type="InterPro" id="IPR020635">
    <property type="entry name" value="Tyr_kinase_cat_dom"/>
</dbReference>
<evidence type="ECO:0000256" key="14">
    <source>
        <dbReference type="PROSITE-ProRule" id="PRU10141"/>
    </source>
</evidence>
<dbReference type="STRING" id="137246.A0A401SYH7"/>
<dbReference type="InterPro" id="IPR001245">
    <property type="entry name" value="Ser-Thr/Tyr_kinase_cat_dom"/>
</dbReference>
<dbReference type="CDD" id="cd10361">
    <property type="entry name" value="SH2_Fps_family"/>
    <property type="match status" value="1"/>
</dbReference>
<evidence type="ECO:0000256" key="9">
    <source>
        <dbReference type="ARBA" id="ARBA00051245"/>
    </source>
</evidence>
<dbReference type="PRINTS" id="PR00109">
    <property type="entry name" value="TYRKINASE"/>
</dbReference>
<evidence type="ECO:0000256" key="2">
    <source>
        <dbReference type="ARBA" id="ARBA00022553"/>
    </source>
</evidence>
<dbReference type="Gene3D" id="1.10.510.10">
    <property type="entry name" value="Transferase(Phosphotransferase) domain 1"/>
    <property type="match status" value="1"/>
</dbReference>
<evidence type="ECO:0000256" key="5">
    <source>
        <dbReference type="ARBA" id="ARBA00022777"/>
    </source>
</evidence>
<keyword evidence="5" id="KW-0418">Kinase</keyword>
<dbReference type="SUPFAM" id="SSF103657">
    <property type="entry name" value="BAR/IMD domain-like"/>
    <property type="match status" value="1"/>
</dbReference>
<organism evidence="19 20">
    <name type="scientific">Chiloscyllium punctatum</name>
    <name type="common">Brownbanded bambooshark</name>
    <name type="synonym">Hemiscyllium punctatum</name>
    <dbReference type="NCBI Taxonomy" id="137246"/>
    <lineage>
        <taxon>Eukaryota</taxon>
        <taxon>Metazoa</taxon>
        <taxon>Chordata</taxon>
        <taxon>Craniata</taxon>
        <taxon>Vertebrata</taxon>
        <taxon>Chondrichthyes</taxon>
        <taxon>Elasmobranchii</taxon>
        <taxon>Galeomorphii</taxon>
        <taxon>Galeoidea</taxon>
        <taxon>Orectolobiformes</taxon>
        <taxon>Hemiscylliidae</taxon>
        <taxon>Chiloscyllium</taxon>
    </lineage>
</organism>
<dbReference type="Proteomes" id="UP000287033">
    <property type="component" value="Unassembled WGS sequence"/>
</dbReference>
<keyword evidence="7 13" id="KW-0175">Coiled coil</keyword>
<evidence type="ECO:0000256" key="12">
    <source>
        <dbReference type="PROSITE-ProRule" id="PRU00191"/>
    </source>
</evidence>
<evidence type="ECO:0000256" key="6">
    <source>
        <dbReference type="ARBA" id="ARBA00022840"/>
    </source>
</evidence>
<dbReference type="PROSITE" id="PS00107">
    <property type="entry name" value="PROTEIN_KINASE_ATP"/>
    <property type="match status" value="1"/>
</dbReference>
<proteinExistence type="predicted"/>
<dbReference type="InterPro" id="IPR017441">
    <property type="entry name" value="Protein_kinase_ATP_BS"/>
</dbReference>
<dbReference type="GO" id="GO:0005524">
    <property type="term" value="F:ATP binding"/>
    <property type="evidence" value="ECO:0007669"/>
    <property type="project" value="UniProtKB-UniRule"/>
</dbReference>
<evidence type="ECO:0000313" key="20">
    <source>
        <dbReference type="Proteomes" id="UP000287033"/>
    </source>
</evidence>
<evidence type="ECO:0000313" key="19">
    <source>
        <dbReference type="EMBL" id="GCC35445.1"/>
    </source>
</evidence>
<evidence type="ECO:0000259" key="18">
    <source>
        <dbReference type="PROSITE" id="PS51741"/>
    </source>
</evidence>
<dbReference type="GO" id="GO:0004715">
    <property type="term" value="F:non-membrane spanning protein tyrosine kinase activity"/>
    <property type="evidence" value="ECO:0007669"/>
    <property type="project" value="UniProtKB-EC"/>
</dbReference>
<evidence type="ECO:0000256" key="7">
    <source>
        <dbReference type="ARBA" id="ARBA00023054"/>
    </source>
</evidence>
<gene>
    <name evidence="19" type="ORF">chiPu_0013930</name>
</gene>
<feature type="domain" description="Protein kinase" evidence="17">
    <location>
        <begin position="436"/>
        <end position="664"/>
    </location>
</feature>
<dbReference type="SMART" id="SM00219">
    <property type="entry name" value="TyrKc"/>
    <property type="match status" value="1"/>
</dbReference>
<dbReference type="PROSITE" id="PS51741">
    <property type="entry name" value="F_BAR"/>
    <property type="match status" value="1"/>
</dbReference>
<dbReference type="InterPro" id="IPR000719">
    <property type="entry name" value="Prot_kinase_dom"/>
</dbReference>
<dbReference type="PRINTS" id="PR00401">
    <property type="entry name" value="SH2DOMAIN"/>
</dbReference>
<keyword evidence="4 11" id="KW-0547">Nucleotide-binding</keyword>
<feature type="coiled-coil region" evidence="15">
    <location>
        <begin position="189"/>
        <end position="253"/>
    </location>
</feature>
<dbReference type="PIRSF" id="PIRSF000632">
    <property type="entry name" value="TyrPK_fps"/>
    <property type="match status" value="1"/>
</dbReference>
<dbReference type="PROSITE" id="PS00109">
    <property type="entry name" value="PROTEIN_KINASE_TYR"/>
    <property type="match status" value="1"/>
</dbReference>
<evidence type="ECO:0000256" key="4">
    <source>
        <dbReference type="ARBA" id="ARBA00022741"/>
    </source>
</evidence>
<evidence type="ECO:0000256" key="13">
    <source>
        <dbReference type="PROSITE-ProRule" id="PRU01077"/>
    </source>
</evidence>
<dbReference type="InterPro" id="IPR031160">
    <property type="entry name" value="F_BAR_dom"/>
</dbReference>
<keyword evidence="2" id="KW-0597">Phosphoprotein</keyword>
<reference evidence="19 20" key="1">
    <citation type="journal article" date="2018" name="Nat. Ecol. Evol.">
        <title>Shark genomes provide insights into elasmobranch evolution and the origin of vertebrates.</title>
        <authorList>
            <person name="Hara Y"/>
            <person name="Yamaguchi K"/>
            <person name="Onimaru K"/>
            <person name="Kadota M"/>
            <person name="Koyanagi M"/>
            <person name="Keeley SD"/>
            <person name="Tatsumi K"/>
            <person name="Tanaka K"/>
            <person name="Motone F"/>
            <person name="Kageyama Y"/>
            <person name="Nozu R"/>
            <person name="Adachi N"/>
            <person name="Nishimura O"/>
            <person name="Nakagawa R"/>
            <person name="Tanegashima C"/>
            <person name="Kiyatake I"/>
            <person name="Matsumoto R"/>
            <person name="Murakumo K"/>
            <person name="Nishida K"/>
            <person name="Terakita A"/>
            <person name="Kuratani S"/>
            <person name="Sato K"/>
            <person name="Hyodo S Kuraku.S."/>
        </authorList>
    </citation>
    <scope>NUCLEOTIDE SEQUENCE [LARGE SCALE GENOMIC DNA]</scope>
</reference>